<feature type="transmembrane region" description="Helical" evidence="1">
    <location>
        <begin position="12"/>
        <end position="34"/>
    </location>
</feature>
<name>A0A7R7ICW6_9FIRM</name>
<keyword evidence="1" id="KW-0812">Transmembrane</keyword>
<evidence type="ECO:0000313" key="2">
    <source>
        <dbReference type="EMBL" id="BCN30379.1"/>
    </source>
</evidence>
<dbReference type="AlphaFoldDB" id="A0A7R7ICW6"/>
<dbReference type="KEGG" id="ahb:bsdtb5_16740"/>
<feature type="transmembrane region" description="Helical" evidence="1">
    <location>
        <begin position="93"/>
        <end position="109"/>
    </location>
</feature>
<reference evidence="2 3" key="1">
    <citation type="submission" date="2020-11" db="EMBL/GenBank/DDBJ databases">
        <title>Draft genome sequencing of a Lachnospiraceae strain isolated from anoxic soil subjected to BSD treatment.</title>
        <authorList>
            <person name="Uek A."/>
            <person name="Tonouchi A."/>
        </authorList>
    </citation>
    <scope>NUCLEOTIDE SEQUENCE [LARGE SCALE GENOMIC DNA]</scope>
    <source>
        <strain evidence="2 3">TB5</strain>
    </source>
</reference>
<feature type="transmembrane region" description="Helical" evidence="1">
    <location>
        <begin position="161"/>
        <end position="178"/>
    </location>
</feature>
<dbReference type="RefSeq" id="WP_271715603.1">
    <property type="nucleotide sequence ID" value="NZ_AP024169.1"/>
</dbReference>
<proteinExistence type="predicted"/>
<feature type="transmembrane region" description="Helical" evidence="1">
    <location>
        <begin position="184"/>
        <end position="204"/>
    </location>
</feature>
<sequence>MNIKKKEASGRNYLELALYAFAGLGIEALYVSLLEPNIYGCVMSKWNVTQSICHWILTCITWGVIAFLIVRYAYMRYGFDIFESKDKIKVKQWILTVVCVALVLISNYIEWNGSKVLHEFQSNGMPKFIFQYIYYLFETCLFMLIIVFGQKAFEKWLHKENIPYGGIVVALTWGMAHWMTKGSLYAGLFTAACGFCFGAIYLLLNRNIKWTYLVLCIMFIL</sequence>
<evidence type="ECO:0000313" key="3">
    <source>
        <dbReference type="Proteomes" id="UP000595897"/>
    </source>
</evidence>
<keyword evidence="1" id="KW-1133">Transmembrane helix</keyword>
<feature type="transmembrane region" description="Helical" evidence="1">
    <location>
        <begin position="54"/>
        <end position="73"/>
    </location>
</feature>
<dbReference type="EMBL" id="AP024169">
    <property type="protein sequence ID" value="BCN30379.1"/>
    <property type="molecule type" value="Genomic_DNA"/>
</dbReference>
<evidence type="ECO:0000256" key="1">
    <source>
        <dbReference type="SAM" id="Phobius"/>
    </source>
</evidence>
<accession>A0A7R7ICW6</accession>
<keyword evidence="1" id="KW-0472">Membrane</keyword>
<keyword evidence="3" id="KW-1185">Reference proteome</keyword>
<gene>
    <name evidence="2" type="ORF">bsdtb5_16740</name>
</gene>
<dbReference type="Proteomes" id="UP000595897">
    <property type="component" value="Chromosome"/>
</dbReference>
<evidence type="ECO:0008006" key="4">
    <source>
        <dbReference type="Google" id="ProtNLM"/>
    </source>
</evidence>
<protein>
    <recommendedName>
        <fullName evidence="4">CPBP family intramembrane metalloprotease</fullName>
    </recommendedName>
</protein>
<feature type="transmembrane region" description="Helical" evidence="1">
    <location>
        <begin position="129"/>
        <end position="149"/>
    </location>
</feature>
<organism evidence="2 3">
    <name type="scientific">Anaeromicropila herbilytica</name>
    <dbReference type="NCBI Taxonomy" id="2785025"/>
    <lineage>
        <taxon>Bacteria</taxon>
        <taxon>Bacillati</taxon>
        <taxon>Bacillota</taxon>
        <taxon>Clostridia</taxon>
        <taxon>Lachnospirales</taxon>
        <taxon>Lachnospiraceae</taxon>
        <taxon>Anaeromicropila</taxon>
    </lineage>
</organism>